<evidence type="ECO:0000259" key="3">
    <source>
        <dbReference type="Pfam" id="PF02617"/>
    </source>
</evidence>
<feature type="chain" id="PRO_5005602128" evidence="2">
    <location>
        <begin position="22"/>
        <end position="167"/>
    </location>
</feature>
<feature type="compositionally biased region" description="Gly residues" evidence="1">
    <location>
        <begin position="58"/>
        <end position="67"/>
    </location>
</feature>
<evidence type="ECO:0000256" key="1">
    <source>
        <dbReference type="SAM" id="MobiDB-lite"/>
    </source>
</evidence>
<keyword evidence="4" id="KW-0645">Protease</keyword>
<dbReference type="GO" id="GO:0006508">
    <property type="term" value="P:proteolysis"/>
    <property type="evidence" value="ECO:0007669"/>
    <property type="project" value="UniProtKB-KW"/>
</dbReference>
<dbReference type="InterPro" id="IPR003769">
    <property type="entry name" value="ClpS_core"/>
</dbReference>
<dbReference type="GO" id="GO:0008233">
    <property type="term" value="F:peptidase activity"/>
    <property type="evidence" value="ECO:0007669"/>
    <property type="project" value="UniProtKB-KW"/>
</dbReference>
<dbReference type="EMBL" id="JWZX01002236">
    <property type="protein sequence ID" value="KOO30397.1"/>
    <property type="molecule type" value="Genomic_DNA"/>
</dbReference>
<keyword evidence="2" id="KW-0732">Signal</keyword>
<keyword evidence="4" id="KW-0378">Hydrolase</keyword>
<dbReference type="OrthoDB" id="2308at2759"/>
<gene>
    <name evidence="4" type="ORF">Ctob_012541</name>
</gene>
<feature type="signal peptide" evidence="2">
    <location>
        <begin position="1"/>
        <end position="21"/>
    </location>
</feature>
<reference evidence="5" key="1">
    <citation type="journal article" date="2015" name="PLoS Genet.">
        <title>Genome Sequence and Transcriptome Analyses of Chrysochromulina tobin: Metabolic Tools for Enhanced Algal Fitness in the Prominent Order Prymnesiales (Haptophyceae).</title>
        <authorList>
            <person name="Hovde B.T."/>
            <person name="Deodato C.R."/>
            <person name="Hunsperger H.M."/>
            <person name="Ryken S.A."/>
            <person name="Yost W."/>
            <person name="Jha R.K."/>
            <person name="Patterson J."/>
            <person name="Monnat R.J. Jr."/>
            <person name="Barlow S.B."/>
            <person name="Starkenburg S.R."/>
            <person name="Cattolico R.A."/>
        </authorList>
    </citation>
    <scope>NUCLEOTIDE SEQUENCE</scope>
    <source>
        <strain evidence="5">CCMP291</strain>
    </source>
</reference>
<dbReference type="InterPro" id="IPR014719">
    <property type="entry name" value="Ribosomal_bL12_C/ClpS-like"/>
</dbReference>
<dbReference type="GO" id="GO:0030163">
    <property type="term" value="P:protein catabolic process"/>
    <property type="evidence" value="ECO:0007669"/>
    <property type="project" value="InterPro"/>
</dbReference>
<accession>A0A0M0JVP7</accession>
<evidence type="ECO:0000256" key="2">
    <source>
        <dbReference type="SAM" id="SignalP"/>
    </source>
</evidence>
<sequence length="167" mass="17994">MVASLAISKLLLLACALSCDALRVGGAAAVVQRRASTPVCGATAQPETKTRTKQKTSSGGGGGGKGGAPKLEVAKPKLKPLEADIPMWKVILLGDDEYEEDPVVAVLKQVIPEIENERQARERYTEAMKSGRSLLVVQPKEQAEFYVEQLARADPQMVVYSTIEEEK</sequence>
<dbReference type="AlphaFoldDB" id="A0A0M0JVP7"/>
<feature type="domain" description="Adaptor protein ClpS core" evidence="3">
    <location>
        <begin position="86"/>
        <end position="152"/>
    </location>
</feature>
<proteinExistence type="predicted"/>
<dbReference type="Pfam" id="PF02617">
    <property type="entry name" value="ClpS"/>
    <property type="match status" value="1"/>
</dbReference>
<comment type="caution">
    <text evidence="4">The sequence shown here is derived from an EMBL/GenBank/DDBJ whole genome shotgun (WGS) entry which is preliminary data.</text>
</comment>
<dbReference type="Proteomes" id="UP000037460">
    <property type="component" value="Unassembled WGS sequence"/>
</dbReference>
<dbReference type="SUPFAM" id="SSF54736">
    <property type="entry name" value="ClpS-like"/>
    <property type="match status" value="1"/>
</dbReference>
<keyword evidence="5" id="KW-1185">Reference proteome</keyword>
<dbReference type="Gene3D" id="3.30.1390.10">
    <property type="match status" value="1"/>
</dbReference>
<evidence type="ECO:0000313" key="5">
    <source>
        <dbReference type="Proteomes" id="UP000037460"/>
    </source>
</evidence>
<name>A0A0M0JVP7_9EUKA</name>
<organism evidence="4 5">
    <name type="scientific">Chrysochromulina tobinii</name>
    <dbReference type="NCBI Taxonomy" id="1460289"/>
    <lineage>
        <taxon>Eukaryota</taxon>
        <taxon>Haptista</taxon>
        <taxon>Haptophyta</taxon>
        <taxon>Prymnesiophyceae</taxon>
        <taxon>Prymnesiales</taxon>
        <taxon>Chrysochromulinaceae</taxon>
        <taxon>Chrysochromulina</taxon>
    </lineage>
</organism>
<feature type="region of interest" description="Disordered" evidence="1">
    <location>
        <begin position="42"/>
        <end position="73"/>
    </location>
</feature>
<evidence type="ECO:0000313" key="4">
    <source>
        <dbReference type="EMBL" id="KOO30397.1"/>
    </source>
</evidence>
<protein>
    <submittedName>
        <fullName evidence="4">ATP-dependent clp protease adaptor protein</fullName>
    </submittedName>
</protein>